<dbReference type="NCBIfam" id="NF033545">
    <property type="entry name" value="transpos_IS630"/>
    <property type="match status" value="1"/>
</dbReference>
<evidence type="ECO:0000313" key="5">
    <source>
        <dbReference type="EMBL" id="ADE15045.1"/>
    </source>
</evidence>
<evidence type="ECO:0000313" key="6">
    <source>
        <dbReference type="EMBL" id="ADE15280.1"/>
    </source>
</evidence>
<dbReference type="InterPro" id="IPR012337">
    <property type="entry name" value="RNaseH-like_sf"/>
</dbReference>
<dbReference type="KEGG" id="nhl:Nhal_1541"/>
<dbReference type="EMBL" id="CP001798">
    <property type="protein sequence ID" value="ADE14973.1"/>
    <property type="molecule type" value="Genomic_DNA"/>
</dbReference>
<dbReference type="KEGG" id="nhl:Nhal_1937"/>
<organism evidence="2 7">
    <name type="scientific">Nitrosococcus halophilus (strain Nc4)</name>
    <dbReference type="NCBI Taxonomy" id="472759"/>
    <lineage>
        <taxon>Bacteria</taxon>
        <taxon>Pseudomonadati</taxon>
        <taxon>Pseudomonadota</taxon>
        <taxon>Gammaproteobacteria</taxon>
        <taxon>Chromatiales</taxon>
        <taxon>Chromatiaceae</taxon>
        <taxon>Nitrosococcus</taxon>
    </lineage>
</organism>
<dbReference type="KEGG" id="nhl:Nhal_2185"/>
<dbReference type="HOGENOM" id="CLU_125009_0_0_6"/>
<dbReference type="GO" id="GO:0003676">
    <property type="term" value="F:nucleic acid binding"/>
    <property type="evidence" value="ECO:0007669"/>
    <property type="project" value="InterPro"/>
</dbReference>
<keyword evidence="7" id="KW-1185">Reference proteome</keyword>
<dbReference type="KEGG" id="nhl:Nhal_1836"/>
<dbReference type="STRING" id="472759.Nhal_1541"/>
<dbReference type="EMBL" id="CP001798">
    <property type="protein sequence ID" value="ADE15045.1"/>
    <property type="molecule type" value="Genomic_DNA"/>
</dbReference>
<sequence length="356" mass="41145">MSRRLELEITESAEELKALLHQQSEVKLKERVQALYLLKSEQVTELKALGKVLGRNPSTLYRWFEGYRARGLAGLLELGTAHNGRARAIPPAVEQALKQRLKEPPGFKSYGAIQQWLREEYGLQIKYKTVHQTVRYRLKAKLKVARPSHLHREEAAGVDFKKNLPRRLEVLPVLYGAEDPALAVRYWCYDETRFGLKTIPRRLITLTGTKPLAPVQWQFKAFYLYGAVEPLSGESFFLEFSHHDSDCFQIYLDHLAQRYPHALHIVQLDNASSHWAKKLELPENIVLMFQPPYSPELNPIERLWQHMKDQLSWVLFSTLDSLRQTVGEILQDLTPQTIRSLTGYPFILSALKHANI</sequence>
<dbReference type="SUPFAM" id="SSF46689">
    <property type="entry name" value="Homeodomain-like"/>
    <property type="match status" value="1"/>
</dbReference>
<dbReference type="eggNOG" id="COG3335">
    <property type="taxonomic scope" value="Bacteria"/>
</dbReference>
<evidence type="ECO:0000313" key="4">
    <source>
        <dbReference type="EMBL" id="ADE14973.1"/>
    </source>
</evidence>
<dbReference type="EMBL" id="CP001798">
    <property type="protein sequence ID" value="ADE14682.1"/>
    <property type="molecule type" value="Genomic_DNA"/>
</dbReference>
<dbReference type="Gene3D" id="3.30.420.10">
    <property type="entry name" value="Ribonuclease H-like superfamily/Ribonuclease H"/>
    <property type="match status" value="1"/>
</dbReference>
<gene>
    <name evidence="2" type="ordered locus">Nhal_1541</name>
    <name evidence="3" type="ordered locus">Nhal_1836</name>
    <name evidence="4" type="ordered locus">Nhal_1855</name>
    <name evidence="5" type="ordered locus">Nhal_1937</name>
    <name evidence="6" type="ordered locus">Nhal_2185</name>
</gene>
<dbReference type="EMBL" id="CP001798">
    <property type="protein sequence ID" value="ADE14957.1"/>
    <property type="molecule type" value="Genomic_DNA"/>
</dbReference>
<accession>D5C1P9</accession>
<feature type="domain" description="Tc1-like transposase DDE" evidence="1">
    <location>
        <begin position="186"/>
        <end position="322"/>
    </location>
</feature>
<dbReference type="AlphaFoldDB" id="D5C1P9"/>
<dbReference type="EMBL" id="CP001798">
    <property type="protein sequence ID" value="ADE15280.1"/>
    <property type="molecule type" value="Genomic_DNA"/>
</dbReference>
<proteinExistence type="predicted"/>
<evidence type="ECO:0000313" key="3">
    <source>
        <dbReference type="EMBL" id="ADE14957.1"/>
    </source>
</evidence>
<reference evidence="7" key="2">
    <citation type="submission" date="2010-04" db="EMBL/GenBank/DDBJ databases">
        <title>Complete genome sequence of Nitrosococcus halophilus Nc4, a salt-adapted, aerobic obligate ammonia-oxidizing sulfur purple bacterium.</title>
        <authorList>
            <consortium name="US DOE Joint Genome Institute"/>
            <person name="Campbell M.A."/>
            <person name="Malfatti S.A."/>
            <person name="Chain P.S.G."/>
            <person name="Heidelberg J.F."/>
            <person name="Ward B.B."/>
            <person name="Klotz M.G."/>
        </authorList>
    </citation>
    <scope>NUCLEOTIDE SEQUENCE [LARGE SCALE GENOMIC DNA]</scope>
    <source>
        <strain evidence="7">Nc4</strain>
    </source>
</reference>
<dbReference type="KEGG" id="nhl:Nhal_1855"/>
<dbReference type="Proteomes" id="UP000001844">
    <property type="component" value="Chromosome"/>
</dbReference>
<dbReference type="SUPFAM" id="SSF53098">
    <property type="entry name" value="Ribonuclease H-like"/>
    <property type="match status" value="1"/>
</dbReference>
<dbReference type="eggNOG" id="COG3415">
    <property type="taxonomic scope" value="Bacteria"/>
</dbReference>
<dbReference type="InterPro" id="IPR036397">
    <property type="entry name" value="RNaseH_sf"/>
</dbReference>
<evidence type="ECO:0000313" key="7">
    <source>
        <dbReference type="Proteomes" id="UP000001844"/>
    </source>
</evidence>
<dbReference type="Pfam" id="PF13358">
    <property type="entry name" value="DDE_3"/>
    <property type="match status" value="1"/>
</dbReference>
<evidence type="ECO:0000313" key="2">
    <source>
        <dbReference type="EMBL" id="ADE14682.1"/>
    </source>
</evidence>
<name>D5C1P9_NITHN</name>
<dbReference type="InterPro" id="IPR009057">
    <property type="entry name" value="Homeodomain-like_sf"/>
</dbReference>
<protein>
    <recommendedName>
        <fullName evidence="1">Tc1-like transposase DDE domain-containing protein</fullName>
    </recommendedName>
</protein>
<reference evidence="2" key="1">
    <citation type="submission" date="2009-10" db="EMBL/GenBank/DDBJ databases">
        <title>Complete genome sequence of Nitrosococcus halophilus Nc4, a salt-adapted, aerobic obligate ammonia-oxidizing sulfur purple bacterium.</title>
        <authorList>
            <consortium name="US DOE Joint Genome Institute"/>
            <person name="Campbell M.A."/>
            <person name="Malfatti S.A."/>
            <person name="Chain P.S.G."/>
            <person name="Heidelberg J.F."/>
            <person name="Ward N.L."/>
            <person name="Ward B.B."/>
            <person name="Klotz M.G."/>
        </authorList>
    </citation>
    <scope>NUCLEOTIDE SEQUENCE</scope>
    <source>
        <strain evidence="2">Nc 4</strain>
    </source>
</reference>
<dbReference type="InterPro" id="IPR038717">
    <property type="entry name" value="Tc1-like_DDE_dom"/>
</dbReference>
<dbReference type="InterPro" id="IPR047655">
    <property type="entry name" value="Transpos_IS630-like"/>
</dbReference>
<dbReference type="Pfam" id="PF13565">
    <property type="entry name" value="HTH_32"/>
    <property type="match status" value="1"/>
</dbReference>
<evidence type="ECO:0000259" key="1">
    <source>
        <dbReference type="Pfam" id="PF13358"/>
    </source>
</evidence>